<feature type="region of interest" description="Disordered" evidence="1">
    <location>
        <begin position="1041"/>
        <end position="1070"/>
    </location>
</feature>
<evidence type="ECO:0000313" key="2">
    <source>
        <dbReference type="EMBL" id="RKU43988.1"/>
    </source>
</evidence>
<proteinExistence type="predicted"/>
<feature type="compositionally biased region" description="Polar residues" evidence="1">
    <location>
        <begin position="391"/>
        <end position="408"/>
    </location>
</feature>
<comment type="caution">
    <text evidence="2">The sequence shown here is derived from an EMBL/GenBank/DDBJ whole genome shotgun (WGS) entry which is preliminary data.</text>
</comment>
<feature type="region of interest" description="Disordered" evidence="1">
    <location>
        <begin position="54"/>
        <end position="73"/>
    </location>
</feature>
<evidence type="ECO:0008006" key="4">
    <source>
        <dbReference type="Google" id="ProtNLM"/>
    </source>
</evidence>
<feature type="region of interest" description="Disordered" evidence="1">
    <location>
        <begin position="1131"/>
        <end position="1175"/>
    </location>
</feature>
<feature type="compositionally biased region" description="Polar residues" evidence="1">
    <location>
        <begin position="504"/>
        <end position="523"/>
    </location>
</feature>
<feature type="compositionally biased region" description="Basic and acidic residues" evidence="1">
    <location>
        <begin position="354"/>
        <end position="364"/>
    </location>
</feature>
<feature type="region of interest" description="Disordered" evidence="1">
    <location>
        <begin position="504"/>
        <end position="564"/>
    </location>
</feature>
<feature type="region of interest" description="Disordered" evidence="1">
    <location>
        <begin position="278"/>
        <end position="317"/>
    </location>
</feature>
<evidence type="ECO:0000256" key="1">
    <source>
        <dbReference type="SAM" id="MobiDB-lite"/>
    </source>
</evidence>
<feature type="region of interest" description="Disordered" evidence="1">
    <location>
        <begin position="932"/>
        <end position="952"/>
    </location>
</feature>
<sequence length="1241" mass="135581">MARPLDADDVLYSGSDDECYESPQERLRQYEIQAQRYMDGKPVVIFSAQLKGPFDRESGTTSQPHPINPWMDDDDWARVQAWRETVKPEYGSGEVPHVENKPLSPSVLGRKRPAVADFLRKALASSKRLKASELKYSTPATPSPVNRSLPIQQPDSSGTYGPAVPSSQDWTGASGIHGYTSTSPREAVNSSRGEHEELPVFKPPLVEHASSCNTVSGQSPTLVVPLQTRAELGTPVIPQETTQEELTSRTRGSSQSHLQPSFEQRLLSSHKVRLGTIFRRSSTAPVESRQGTPLRSPPANVSTPKHATKSSLPASGVGLVQTTTETADEQELEFESHADRSFQFRVKVARNGRRKDVSKQETQRSRLNRNYRASTDDRVPESPSPAEGGADQNSSEAPISLPSGNKVNRVSEDETASEVSLPQDRDAGETKSSRLAVETTTDQMEDGALLSAVELNPAAEESSNYRSAITEVSEVEVFKIKKENSPEGNFMEDVRTIVSVNGRLSSVPSPSMPKSDTGSQHETAVTPDKVVDDPNENEMMEKLPAHLPRNSDQRTSFKDTRPDADSSPYVADLGGQHMLPALALSFSPLSSFFGTRGDDVPITEVQVVEEAKEVANQEVPEVPHESARKARARLLPAASPIPVTTPAAQATCHNSVLTGPLNFRPSLESPQPPPRAHSGLRECEAETSEGGGPAAEGPHNEPNSADAMQADKQAGSSPPHLSSPQAVSELEKSIQETPHEQSPWTKDSIAAMEPTTAVDGGQIEPEKESHNTSTPADLNKALFPTPQTYNHRHLDEQHPVEGTVVPSVQSPWVDTILSPSLPTAQLIDDARFSSQHCHLPMIRPVQKSESQSQNPWRQDVNLTPAKMLVFSPSPTRDHDHSANAPLEHRNHISHAPHYFPDQLSSPISAHGSLLSGPKQLNVNEDIPMSDITSSAAHRPSTPSRLQSSLPTPDFTLSVKSFREFATPSPARRRMRPPGGHQTKSILKSARIRYSDMTFPSHMKGKPPPKAKRVSFASELARSPSSSSFADETTTLGVELPTMEATRTPPRRNPERSFSPPLQLSQSELPGSTDRFYSHFAKMVRKGPQMRRKSRSPLRTGRSKLLPSASQQVLGSPGFVDMAEAFIAADSMRPDPEGDDVDMHEPGDQGEEEHQVNVGRLDGEAGQEEVEEEDEDQYETDPVAHVLGNLDAFIGAFDVDLELSKARLVEEPTQENDSRQVFFPGISSQDLDREVTGRGVWG</sequence>
<reference evidence="2 3" key="1">
    <citation type="submission" date="2018-08" db="EMBL/GenBank/DDBJ databases">
        <title>Draft genome of the lignicolous fungus Coniochaeta pulveracea.</title>
        <authorList>
            <person name="Borstlap C.J."/>
            <person name="De Witt R.N."/>
            <person name="Botha A."/>
            <person name="Volschenk H."/>
        </authorList>
    </citation>
    <scope>NUCLEOTIDE SEQUENCE [LARGE SCALE GENOMIC DNA]</scope>
    <source>
        <strain evidence="2 3">CAB683</strain>
    </source>
</reference>
<keyword evidence="3" id="KW-1185">Reference proteome</keyword>
<feature type="region of interest" description="Disordered" evidence="1">
    <location>
        <begin position="659"/>
        <end position="784"/>
    </location>
</feature>
<feature type="compositionally biased region" description="Polar residues" evidence="1">
    <location>
        <begin position="279"/>
        <end position="313"/>
    </location>
</feature>
<feature type="compositionally biased region" description="Basic and acidic residues" evidence="1">
    <location>
        <begin position="729"/>
        <end position="739"/>
    </location>
</feature>
<evidence type="ECO:0000313" key="3">
    <source>
        <dbReference type="Proteomes" id="UP000275385"/>
    </source>
</evidence>
<dbReference type="EMBL" id="QVQW01000036">
    <property type="protein sequence ID" value="RKU43988.1"/>
    <property type="molecule type" value="Genomic_DNA"/>
</dbReference>
<accession>A0A420Y7W0</accession>
<feature type="compositionally biased region" description="Polar residues" evidence="1">
    <location>
        <begin position="179"/>
        <end position="191"/>
    </location>
</feature>
<gene>
    <name evidence="2" type="ORF">DL546_006078</name>
</gene>
<dbReference type="AlphaFoldDB" id="A0A420Y7W0"/>
<feature type="compositionally biased region" description="Polar residues" evidence="1">
    <location>
        <begin position="932"/>
        <end position="950"/>
    </location>
</feature>
<feature type="compositionally biased region" description="Polar residues" evidence="1">
    <location>
        <begin position="239"/>
        <end position="261"/>
    </location>
</feature>
<dbReference type="OrthoDB" id="5245710at2759"/>
<feature type="region of interest" description="Disordered" evidence="1">
    <location>
        <begin position="88"/>
        <end position="107"/>
    </location>
</feature>
<dbReference type="Proteomes" id="UP000275385">
    <property type="component" value="Unassembled WGS sequence"/>
</dbReference>
<dbReference type="STRING" id="177199.A0A420Y7W0"/>
<feature type="compositionally biased region" description="Basic and acidic residues" evidence="1">
    <location>
        <begin position="539"/>
        <end position="564"/>
    </location>
</feature>
<feature type="compositionally biased region" description="Basic and acidic residues" evidence="1">
    <location>
        <begin position="423"/>
        <end position="432"/>
    </location>
</feature>
<feature type="compositionally biased region" description="Polar residues" evidence="1">
    <location>
        <begin position="138"/>
        <end position="171"/>
    </location>
</feature>
<feature type="compositionally biased region" description="Acidic residues" evidence="1">
    <location>
        <begin position="1164"/>
        <end position="1175"/>
    </location>
</feature>
<organism evidence="2 3">
    <name type="scientific">Coniochaeta pulveracea</name>
    <dbReference type="NCBI Taxonomy" id="177199"/>
    <lineage>
        <taxon>Eukaryota</taxon>
        <taxon>Fungi</taxon>
        <taxon>Dikarya</taxon>
        <taxon>Ascomycota</taxon>
        <taxon>Pezizomycotina</taxon>
        <taxon>Sordariomycetes</taxon>
        <taxon>Sordariomycetidae</taxon>
        <taxon>Coniochaetales</taxon>
        <taxon>Coniochaetaceae</taxon>
        <taxon>Coniochaeta</taxon>
    </lineage>
</organism>
<feature type="region of interest" description="Disordered" evidence="1">
    <location>
        <begin position="351"/>
        <end position="445"/>
    </location>
</feature>
<protein>
    <recommendedName>
        <fullName evidence="4">Protamine P1</fullName>
    </recommendedName>
</protein>
<feature type="region of interest" description="Disordered" evidence="1">
    <location>
        <begin position="233"/>
        <end position="261"/>
    </location>
</feature>
<feature type="compositionally biased region" description="Polar residues" evidence="1">
    <location>
        <begin position="1059"/>
        <end position="1069"/>
    </location>
</feature>
<feature type="compositionally biased region" description="Polar residues" evidence="1">
    <location>
        <begin position="714"/>
        <end position="726"/>
    </location>
</feature>
<feature type="region of interest" description="Disordered" evidence="1">
    <location>
        <begin position="130"/>
        <end position="195"/>
    </location>
</feature>
<name>A0A420Y7W0_9PEZI</name>
<feature type="compositionally biased region" description="Basic and acidic residues" evidence="1">
    <location>
        <begin position="1131"/>
        <end position="1154"/>
    </location>
</feature>